<sequence length="112" mass="12292">MPELVKSLPHSFKPFSVNEMVSIDAYLAVTRNKHHPFMRRKHNYTIQRNHAPQAFSILPNERSLIITTSTCESLLILHGNAGVALVAGIEDCGIVTGPQEYPAENKAAALGV</sequence>
<protein>
    <submittedName>
        <fullName evidence="1">Uncharacterized protein</fullName>
    </submittedName>
</protein>
<proteinExistence type="predicted"/>
<keyword evidence="2" id="KW-1185">Reference proteome</keyword>
<reference evidence="1" key="1">
    <citation type="submission" date="2019-04" db="EMBL/GenBank/DDBJ databases">
        <title>Genome assembly of Zosterops borbonicus 15179.</title>
        <authorList>
            <person name="Leroy T."/>
            <person name="Anselmetti Y."/>
            <person name="Tilak M.-K."/>
            <person name="Nabholz B."/>
        </authorList>
    </citation>
    <scope>NUCLEOTIDE SEQUENCE</scope>
    <source>
        <strain evidence="1">HGM_15179</strain>
        <tissue evidence="1">Muscle</tissue>
    </source>
</reference>
<evidence type="ECO:0000313" key="1">
    <source>
        <dbReference type="EMBL" id="TRZ16550.1"/>
    </source>
</evidence>
<gene>
    <name evidence="1" type="ORF">HGM15179_010603</name>
</gene>
<name>A0A8K1LJL0_9PASS</name>
<evidence type="ECO:0000313" key="2">
    <source>
        <dbReference type="Proteomes" id="UP000796761"/>
    </source>
</evidence>
<comment type="caution">
    <text evidence="1">The sequence shown here is derived from an EMBL/GenBank/DDBJ whole genome shotgun (WGS) entry which is preliminary data.</text>
</comment>
<organism evidence="1 2">
    <name type="scientific">Zosterops borbonicus</name>
    <dbReference type="NCBI Taxonomy" id="364589"/>
    <lineage>
        <taxon>Eukaryota</taxon>
        <taxon>Metazoa</taxon>
        <taxon>Chordata</taxon>
        <taxon>Craniata</taxon>
        <taxon>Vertebrata</taxon>
        <taxon>Euteleostomi</taxon>
        <taxon>Archelosauria</taxon>
        <taxon>Archosauria</taxon>
        <taxon>Dinosauria</taxon>
        <taxon>Saurischia</taxon>
        <taxon>Theropoda</taxon>
        <taxon>Coelurosauria</taxon>
        <taxon>Aves</taxon>
        <taxon>Neognathae</taxon>
        <taxon>Neoaves</taxon>
        <taxon>Telluraves</taxon>
        <taxon>Australaves</taxon>
        <taxon>Passeriformes</taxon>
        <taxon>Sylvioidea</taxon>
        <taxon>Zosteropidae</taxon>
        <taxon>Zosterops</taxon>
    </lineage>
</organism>
<dbReference type="AlphaFoldDB" id="A0A8K1LJL0"/>
<dbReference type="Proteomes" id="UP000796761">
    <property type="component" value="Unassembled WGS sequence"/>
</dbReference>
<dbReference type="EMBL" id="SWJQ01000309">
    <property type="protein sequence ID" value="TRZ16550.1"/>
    <property type="molecule type" value="Genomic_DNA"/>
</dbReference>
<accession>A0A8K1LJL0</accession>